<dbReference type="InterPro" id="IPR013783">
    <property type="entry name" value="Ig-like_fold"/>
</dbReference>
<dbReference type="InterPro" id="IPR055235">
    <property type="entry name" value="ASD1_cat"/>
</dbReference>
<comment type="similarity">
    <text evidence="2">Belongs to the glycosyl hydrolase 51 family.</text>
</comment>
<dbReference type="Pfam" id="PF06964">
    <property type="entry name" value="Alpha-L-AF_C"/>
    <property type="match status" value="1"/>
</dbReference>
<dbReference type="GO" id="GO:0046373">
    <property type="term" value="P:L-arabinose metabolic process"/>
    <property type="evidence" value="ECO:0007669"/>
    <property type="project" value="InterPro"/>
</dbReference>
<dbReference type="Pfam" id="PF06439">
    <property type="entry name" value="3keto-disac_hyd"/>
    <property type="match status" value="1"/>
</dbReference>
<evidence type="ECO:0000256" key="5">
    <source>
        <dbReference type="ARBA" id="ARBA00022801"/>
    </source>
</evidence>
<dbReference type="Gene3D" id="2.60.120.260">
    <property type="entry name" value="Galactose-binding domain-like"/>
    <property type="match status" value="1"/>
</dbReference>
<keyword evidence="5" id="KW-0378">Hydrolase</keyword>
<dbReference type="SUPFAM" id="SSF50405">
    <property type="entry name" value="Actin-crosslinking proteins"/>
    <property type="match status" value="1"/>
</dbReference>
<proteinExistence type="inferred from homology"/>
<dbReference type="Gene3D" id="2.60.120.200">
    <property type="match status" value="1"/>
</dbReference>
<dbReference type="InterPro" id="IPR008979">
    <property type="entry name" value="Galactose-bd-like_sf"/>
</dbReference>
<comment type="catalytic activity">
    <reaction evidence="1">
        <text>Hydrolysis of terminal non-reducing alpha-L-arabinofuranoside residues in alpha-L-arabinosides.</text>
        <dbReference type="EC" id="3.2.1.55"/>
    </reaction>
</comment>
<dbReference type="EC" id="3.2.1.55" evidence="3"/>
<accession>A0A5N6BRG2</accession>
<evidence type="ECO:0000256" key="1">
    <source>
        <dbReference type="ARBA" id="ARBA00001462"/>
    </source>
</evidence>
<evidence type="ECO:0000256" key="2">
    <source>
        <dbReference type="ARBA" id="ARBA00007186"/>
    </source>
</evidence>
<evidence type="ECO:0000256" key="4">
    <source>
        <dbReference type="ARBA" id="ARBA00022729"/>
    </source>
</evidence>
<comment type="caution">
    <text evidence="7">The sequence shown here is derived from an EMBL/GenBank/DDBJ whole genome shotgun (WGS) entry which is preliminary data.</text>
</comment>
<evidence type="ECO:0000259" key="6">
    <source>
        <dbReference type="SMART" id="SM00813"/>
    </source>
</evidence>
<dbReference type="AlphaFoldDB" id="A0A5N6BRG2"/>
<dbReference type="Pfam" id="PF22848">
    <property type="entry name" value="ASD1_dom"/>
    <property type="match status" value="1"/>
</dbReference>
<dbReference type="Gene3D" id="3.20.20.80">
    <property type="entry name" value="Glycosidases"/>
    <property type="match status" value="1"/>
</dbReference>
<dbReference type="SUPFAM" id="SSF51011">
    <property type="entry name" value="Glycosyl hydrolase domain"/>
    <property type="match status" value="1"/>
</dbReference>
<dbReference type="Proteomes" id="UP000313066">
    <property type="component" value="Unassembled WGS sequence"/>
</dbReference>
<dbReference type="SUPFAM" id="SSF51445">
    <property type="entry name" value="(Trans)glycosidases"/>
    <property type="match status" value="1"/>
</dbReference>
<dbReference type="Pfam" id="PF17851">
    <property type="entry name" value="GH43_C2"/>
    <property type="match status" value="1"/>
</dbReference>
<evidence type="ECO:0000256" key="3">
    <source>
        <dbReference type="ARBA" id="ARBA00012670"/>
    </source>
</evidence>
<dbReference type="InterPro" id="IPR032109">
    <property type="entry name" value="Big_3_5"/>
</dbReference>
<dbReference type="SUPFAM" id="SSF49785">
    <property type="entry name" value="Galactose-binding domain-like"/>
    <property type="match status" value="1"/>
</dbReference>
<evidence type="ECO:0000313" key="8">
    <source>
        <dbReference type="Proteomes" id="UP000313066"/>
    </source>
</evidence>
<dbReference type="InterPro" id="IPR013320">
    <property type="entry name" value="ConA-like_dom_sf"/>
</dbReference>
<dbReference type="InterPro" id="IPR008999">
    <property type="entry name" value="Actin-crosslinking"/>
</dbReference>
<dbReference type="InterPro" id="IPR017853">
    <property type="entry name" value="GH"/>
</dbReference>
<dbReference type="SMART" id="SM00813">
    <property type="entry name" value="Alpha-L-AF_C"/>
    <property type="match status" value="1"/>
</dbReference>
<feature type="domain" description="Alpha-L-arabinofuranosidase C-terminal" evidence="6">
    <location>
        <begin position="820"/>
        <end position="1169"/>
    </location>
</feature>
<keyword evidence="8" id="KW-1185">Reference proteome</keyword>
<organism evidence="7 8">
    <name type="scientific">Microbispora catharanthi</name>
    <dbReference type="NCBI Taxonomy" id="1712871"/>
    <lineage>
        <taxon>Bacteria</taxon>
        <taxon>Bacillati</taxon>
        <taxon>Actinomycetota</taxon>
        <taxon>Actinomycetes</taxon>
        <taxon>Streptosporangiales</taxon>
        <taxon>Streptosporangiaceae</taxon>
        <taxon>Microbispora</taxon>
    </lineage>
</organism>
<name>A0A5N6BRG2_9ACTN</name>
<dbReference type="Gene3D" id="2.60.120.560">
    <property type="entry name" value="Exo-inulinase, domain 1"/>
    <property type="match status" value="1"/>
</dbReference>
<dbReference type="Gene3D" id="2.60.40.10">
    <property type="entry name" value="Immunoglobulins"/>
    <property type="match status" value="1"/>
</dbReference>
<reference evidence="7 8" key="1">
    <citation type="submission" date="2019-10" db="EMBL/GenBank/DDBJ databases">
        <title>Nonomuraea sp. nov., isolated from Phyllanthus amarus.</title>
        <authorList>
            <person name="Klykleung N."/>
            <person name="Tanasupawat S."/>
        </authorList>
    </citation>
    <scope>NUCLEOTIDE SEQUENCE [LARGE SCALE GENOMIC DNA]</scope>
    <source>
        <strain evidence="7 8">CR1-09</strain>
    </source>
</reference>
<dbReference type="InterPro" id="IPR010720">
    <property type="entry name" value="Alpha-L-AF_C"/>
</dbReference>
<dbReference type="SUPFAM" id="SSF49899">
    <property type="entry name" value="Concanavalin A-like lectins/glucanases"/>
    <property type="match status" value="2"/>
</dbReference>
<gene>
    <name evidence="7" type="ORF">FH610_021100</name>
</gene>
<protein>
    <recommendedName>
        <fullName evidence="3">non-reducing end alpha-L-arabinofuranosidase</fullName>
        <ecNumber evidence="3">3.2.1.55</ecNumber>
    </recommendedName>
</protein>
<sequence>MLTLTETGGAPRMSRKAWSLALSAAMVSGVVGGMLSTTPAQAETADPIPAGASVDQFDAAALGPDWQVLNPDNTQWSLGEQPGSLRIHSLKGDTYQTDNSAKNIFLMDVPAGDFEVVTKFSAPVALDYQSAGIFAWQDWDNYVRAGLAHVGSSGGNVIETDTEVKAAFTAAFASRSGSTGEILKLTRSGNEFTSSYWDGSAWVQASKVTAALDVRQVGLFALSAQNGTPIAADFDYFAVKAAEGKAIVPSGPFTLRAAGSAPYLSAAKDGQLIASDAPGMTSLAVTAEDKGDGTVALKDLNGKGYLGVADDSTLRLGSTAGAFQLRDAGGGKVYLSAGDRRVAVSDGRLVATSQTTTTQTTTTQGTKFQVEGYAKDVGELKVDTTAAGTKVSPNLYGIFYEDINHAADGGLYAELVQNRSFEFNSVDNRNYNGLTAWTKVERGGAAGTAAVSGDRPLNSDNRNFLRLDITSPGTGFGVSNAGFNKGVAVQAGKTYDLSLFARRTSGGPITASIESADGSKVYGTATIDAQSADWKKYTATITASETTDAGRLVVLAGGSGRADLDMISLFPEDTFKGRQNGMRKDIAETIAALKPRFLRFPGGCVTNVGTYDPYSLNQDRRRIYQWKETLGPVEERPTNFNFWGYNQTYGIGYYEYFQFAEDIGAEPLPVLSVGVNGCNENRPLTDEAKLQRWVQDTLDLIEFANGPADSTWGAKRAAMGHPKPFDLKYIGLGNEEIYTEFFTNFPKFASAIRAEYPNIKILSNAGQTSQGSWFDRMWQFARDQKADLVDEHYYNDPSWFLANNHRYDTYDRSGPHVFVGEYASKGSTYWNALTEASYLTGIERNSDVVELASYAPLLSNVDYVNWTPDLIWFDNDQVYGSPSYYVQRLFSRNVGDTVLPSTYKASPLPADDIKGAIGLGSWNTQVRYDDVKVTGADGTVLFDDDFSNGTGKWTPGQGTWAAQDGAYVQTANVADARSTAGSTDWSDYTLEVTARKTGGAEGFLVMFGAKDTGNFYWWNIGGWNNTQSAVEKATNGSKSSIATSSTTVQTGRDYTIKIQVSGRHITTWLDGQKINDFTDNAAVEPLYQVVSKDSDSGDVVIKAVNVQDTAVRSTVDLGTAAIAPKAIVTSLTGDPAAVNSLAEPTKISPVEREVSGFSSAFTYDFPAHSVTFIRLGKDTRAGTTVTAHASPEQVKQGKKVQVHYSVDPEGATGEVTVSEGATILGDGTLNPGGQGKTELGLDLPAGTHELTVSYSGDARFRPSATMVTLEVKP</sequence>
<dbReference type="InterPro" id="IPR051563">
    <property type="entry name" value="Glycosyl_Hydrolase_51"/>
</dbReference>
<keyword evidence="4" id="KW-0732">Signal</keyword>
<dbReference type="EMBL" id="VDMA02000011">
    <property type="protein sequence ID" value="KAB8183041.1"/>
    <property type="molecule type" value="Genomic_DNA"/>
</dbReference>
<dbReference type="PANTHER" id="PTHR31776">
    <property type="entry name" value="ALPHA-L-ARABINOFURANOSIDASE 1"/>
    <property type="match status" value="1"/>
</dbReference>
<dbReference type="GO" id="GO:0046556">
    <property type="term" value="F:alpha-L-arabinofuranosidase activity"/>
    <property type="evidence" value="ECO:0007669"/>
    <property type="project" value="UniProtKB-EC"/>
</dbReference>
<dbReference type="InterPro" id="IPR010496">
    <property type="entry name" value="AL/BT2_dom"/>
</dbReference>
<dbReference type="InterPro" id="IPR041542">
    <property type="entry name" value="GH43_C2"/>
</dbReference>
<dbReference type="Pfam" id="PF16640">
    <property type="entry name" value="Big_3_5"/>
    <property type="match status" value="1"/>
</dbReference>
<dbReference type="PANTHER" id="PTHR31776:SF26">
    <property type="entry name" value="SECRETED ARABINOSIDASE"/>
    <property type="match status" value="1"/>
</dbReference>
<evidence type="ECO:0000313" key="7">
    <source>
        <dbReference type="EMBL" id="KAB8183041.1"/>
    </source>
</evidence>